<organism evidence="1 3">
    <name type="scientific">Nonlabens ulvanivorans</name>
    <name type="common">Persicivirga ulvanivorans</name>
    <dbReference type="NCBI Taxonomy" id="906888"/>
    <lineage>
        <taxon>Bacteria</taxon>
        <taxon>Pseudomonadati</taxon>
        <taxon>Bacteroidota</taxon>
        <taxon>Flavobacteriia</taxon>
        <taxon>Flavobacteriales</taxon>
        <taxon>Flavobacteriaceae</taxon>
        <taxon>Nonlabens</taxon>
    </lineage>
</organism>
<dbReference type="Proteomes" id="UP000239997">
    <property type="component" value="Unassembled WGS sequence"/>
</dbReference>
<comment type="caution">
    <text evidence="1">The sequence shown here is derived from an EMBL/GenBank/DDBJ whole genome shotgun (WGS) entry which is preliminary data.</text>
</comment>
<dbReference type="AlphaFoldDB" id="A0A084JX77"/>
<evidence type="ECO:0000313" key="4">
    <source>
        <dbReference type="Proteomes" id="UP000239997"/>
    </source>
</evidence>
<dbReference type="EMBL" id="PVNA01000002">
    <property type="protein sequence ID" value="PRX14141.1"/>
    <property type="molecule type" value="Genomic_DNA"/>
</dbReference>
<keyword evidence="4" id="KW-1185">Reference proteome</keyword>
<gene>
    <name evidence="1" type="ORF">IL45_04965</name>
    <name evidence="2" type="ORF">LY02_01170</name>
</gene>
<sequence>MKSFLLSISFVFLSLISIAQKDYKKELVEPMIEIVGDDYVIEEFMIIKSKGESIQMHLKAQMPQDCMVHRDRLIALTTMFMTKLTDEISANGEVEEIDSLIGEADMIIKIFVTDDGLQLAISAAGETKRETLSWKQVYEEM</sequence>
<name>A0A084JX77_NONUL</name>
<reference evidence="1 3" key="1">
    <citation type="submission" date="2014-07" db="EMBL/GenBank/DDBJ databases">
        <title>Draft genome sequence of Nonlabens ulvanivorans, an ulvan degrading bacterium.</title>
        <authorList>
            <person name="Kopel M."/>
            <person name="Helbert W."/>
            <person name="Henrissat B."/>
            <person name="Doniger T."/>
            <person name="Banin E."/>
        </authorList>
    </citation>
    <scope>NUCLEOTIDE SEQUENCE [LARGE SCALE GENOMIC DNA]</scope>
    <source>
        <strain evidence="1 3">PLR</strain>
    </source>
</reference>
<evidence type="ECO:0000313" key="2">
    <source>
        <dbReference type="EMBL" id="PRX14141.1"/>
    </source>
</evidence>
<reference evidence="2 4" key="2">
    <citation type="submission" date="2018-03" db="EMBL/GenBank/DDBJ databases">
        <title>Genomic Encyclopedia of Archaeal and Bacterial Type Strains, Phase II (KMG-II): from individual species to whole genera.</title>
        <authorList>
            <person name="Goeker M."/>
        </authorList>
    </citation>
    <scope>NUCLEOTIDE SEQUENCE [LARGE SCALE GENOMIC DNA]</scope>
    <source>
        <strain evidence="2 4">DSM 22727</strain>
    </source>
</reference>
<dbReference type="Proteomes" id="UP000028531">
    <property type="component" value="Unassembled WGS sequence"/>
</dbReference>
<dbReference type="OrthoDB" id="353348at117743"/>
<dbReference type="RefSeq" id="WP_036581010.1">
    <property type="nucleotide sequence ID" value="NZ_JPJI01000026.1"/>
</dbReference>
<evidence type="ECO:0000313" key="3">
    <source>
        <dbReference type="Proteomes" id="UP000028531"/>
    </source>
</evidence>
<evidence type="ECO:0000313" key="1">
    <source>
        <dbReference type="EMBL" id="KEZ93561.1"/>
    </source>
</evidence>
<protein>
    <submittedName>
        <fullName evidence="1">Uncharacterized protein</fullName>
    </submittedName>
</protein>
<accession>A0A084JX77</accession>
<proteinExistence type="predicted"/>
<dbReference type="EMBL" id="JPJI01000026">
    <property type="protein sequence ID" value="KEZ93561.1"/>
    <property type="molecule type" value="Genomic_DNA"/>
</dbReference>